<proteinExistence type="predicted"/>
<reference evidence="2 3" key="1">
    <citation type="submission" date="2017-03" db="EMBL/GenBank/DDBJ databases">
        <title>Complete Genome Sequence of a natural compounds producer, Streptomyces violaceus S21.</title>
        <authorList>
            <person name="Zhong C."/>
            <person name="Zhao Z."/>
            <person name="Fu J."/>
            <person name="Zong G."/>
            <person name="Qin R."/>
            <person name="Cao G."/>
        </authorList>
    </citation>
    <scope>NUCLEOTIDE SEQUENCE [LARGE SCALE GENOMIC DNA]</scope>
    <source>
        <strain evidence="2 3">S21</strain>
    </source>
</reference>
<sequence>MATQHHSPVPPAPAISHAYPMAKPGYGKRNAPDQRPPARDDFVLLPARERYVAGFIDRLPQGAAMSVKQLAKHLPLYGQQAIGTSLNSLSVAGHLRRVRSRLTTGTSTSTGAGAGAAKGKGGEVRWTFRTFWSRTARDNEWWNTYLATAHATQTNTPADVAAPTPPPPWTPSTAALTPRTTADERQRPSTPTQAQAAQPTPEAATAVPQQRTPTPTTDPHGPPHRDQPRTTEDVADAAAAPDPERAPTAPTAAPVQAPPTAGETPATFQATPEPGPSDAYLALARLGRNDHRLALSAADCTTLEPLATAWLARGVTVDYLTTALTAGLPTRIDSPAGLLHRRLTDKIPPHIPTTTEARSPSTAKPTHEALLVECTNCRRPGPPEALPDGLCRPCHHAHTTGSNDTTPTPDEVAAVKAHIANLRNLLKPA</sequence>
<feature type="compositionally biased region" description="Basic and acidic residues" evidence="1">
    <location>
        <begin position="221"/>
        <end position="232"/>
    </location>
</feature>
<feature type="region of interest" description="Disordered" evidence="1">
    <location>
        <begin position="1"/>
        <end position="39"/>
    </location>
</feature>
<accession>A0A1V0UE23</accession>
<feature type="compositionally biased region" description="Low complexity" evidence="1">
    <location>
        <begin position="236"/>
        <end position="261"/>
    </location>
</feature>
<evidence type="ECO:0000256" key="1">
    <source>
        <dbReference type="SAM" id="MobiDB-lite"/>
    </source>
</evidence>
<dbReference type="AlphaFoldDB" id="A0A1V0UE23"/>
<dbReference type="KEGG" id="svu:B1H20_20470"/>
<evidence type="ECO:0000313" key="2">
    <source>
        <dbReference type="EMBL" id="ARF63484.1"/>
    </source>
</evidence>
<dbReference type="EMBL" id="CP020570">
    <property type="protein sequence ID" value="ARF63484.1"/>
    <property type="molecule type" value="Genomic_DNA"/>
</dbReference>
<feature type="compositionally biased region" description="Low complexity" evidence="1">
    <location>
        <begin position="188"/>
        <end position="219"/>
    </location>
</feature>
<feature type="compositionally biased region" description="Basic and acidic residues" evidence="1">
    <location>
        <begin position="30"/>
        <end position="39"/>
    </location>
</feature>
<feature type="region of interest" description="Disordered" evidence="1">
    <location>
        <begin position="154"/>
        <end position="277"/>
    </location>
</feature>
<organism evidence="2 3">
    <name type="scientific">Streptomyces violaceoruber</name>
    <dbReference type="NCBI Taxonomy" id="1935"/>
    <lineage>
        <taxon>Bacteria</taxon>
        <taxon>Bacillati</taxon>
        <taxon>Actinomycetota</taxon>
        <taxon>Actinomycetes</taxon>
        <taxon>Kitasatosporales</taxon>
        <taxon>Streptomycetaceae</taxon>
        <taxon>Streptomyces</taxon>
        <taxon>Streptomyces violaceoruber group</taxon>
    </lineage>
</organism>
<protein>
    <submittedName>
        <fullName evidence="2">Uncharacterized protein</fullName>
    </submittedName>
</protein>
<dbReference type="OrthoDB" id="4350229at2"/>
<dbReference type="Proteomes" id="UP000192445">
    <property type="component" value="Chromosome"/>
</dbReference>
<feature type="compositionally biased region" description="Polar residues" evidence="1">
    <location>
        <begin position="352"/>
        <end position="364"/>
    </location>
</feature>
<gene>
    <name evidence="2" type="ORF">B1H20_20470</name>
</gene>
<evidence type="ECO:0000313" key="3">
    <source>
        <dbReference type="Proteomes" id="UP000192445"/>
    </source>
</evidence>
<feature type="region of interest" description="Disordered" evidence="1">
    <location>
        <begin position="346"/>
        <end position="365"/>
    </location>
</feature>
<name>A0A1V0UE23_STRVN</name>